<organism evidence="2 3">
    <name type="scientific">Dendrothele bispora (strain CBS 962.96)</name>
    <dbReference type="NCBI Taxonomy" id="1314807"/>
    <lineage>
        <taxon>Eukaryota</taxon>
        <taxon>Fungi</taxon>
        <taxon>Dikarya</taxon>
        <taxon>Basidiomycota</taxon>
        <taxon>Agaricomycotina</taxon>
        <taxon>Agaricomycetes</taxon>
        <taxon>Agaricomycetidae</taxon>
        <taxon>Agaricales</taxon>
        <taxon>Agaricales incertae sedis</taxon>
        <taxon>Dendrothele</taxon>
    </lineage>
</organism>
<keyword evidence="3" id="KW-1185">Reference proteome</keyword>
<dbReference type="EMBL" id="ML179276">
    <property type="protein sequence ID" value="THU92522.1"/>
    <property type="molecule type" value="Genomic_DNA"/>
</dbReference>
<sequence length="133" mass="15026">MNNHKTTSQDPAHIKAHSWSSFRKIQKSVQGDENIEMRSSDQEGSDEESDEGGDGGGDEEADASDDNDAFVEEVTNMDPVEKALGSLMQEFGVHKEEDLFQFVQIPEEVAMEERQKTCLYLDWKLAKWAISEQ</sequence>
<reference evidence="2 3" key="1">
    <citation type="journal article" date="2019" name="Nat. Ecol. Evol.">
        <title>Megaphylogeny resolves global patterns of mushroom evolution.</title>
        <authorList>
            <person name="Varga T."/>
            <person name="Krizsan K."/>
            <person name="Foldi C."/>
            <person name="Dima B."/>
            <person name="Sanchez-Garcia M."/>
            <person name="Sanchez-Ramirez S."/>
            <person name="Szollosi G.J."/>
            <person name="Szarkandi J.G."/>
            <person name="Papp V."/>
            <person name="Albert L."/>
            <person name="Andreopoulos W."/>
            <person name="Angelini C."/>
            <person name="Antonin V."/>
            <person name="Barry K.W."/>
            <person name="Bougher N.L."/>
            <person name="Buchanan P."/>
            <person name="Buyck B."/>
            <person name="Bense V."/>
            <person name="Catcheside P."/>
            <person name="Chovatia M."/>
            <person name="Cooper J."/>
            <person name="Damon W."/>
            <person name="Desjardin D."/>
            <person name="Finy P."/>
            <person name="Geml J."/>
            <person name="Haridas S."/>
            <person name="Hughes K."/>
            <person name="Justo A."/>
            <person name="Karasinski D."/>
            <person name="Kautmanova I."/>
            <person name="Kiss B."/>
            <person name="Kocsube S."/>
            <person name="Kotiranta H."/>
            <person name="LaButti K.M."/>
            <person name="Lechner B.E."/>
            <person name="Liimatainen K."/>
            <person name="Lipzen A."/>
            <person name="Lukacs Z."/>
            <person name="Mihaltcheva S."/>
            <person name="Morgado L.N."/>
            <person name="Niskanen T."/>
            <person name="Noordeloos M.E."/>
            <person name="Ohm R.A."/>
            <person name="Ortiz-Santana B."/>
            <person name="Ovrebo C."/>
            <person name="Racz N."/>
            <person name="Riley R."/>
            <person name="Savchenko A."/>
            <person name="Shiryaev A."/>
            <person name="Soop K."/>
            <person name="Spirin V."/>
            <person name="Szebenyi C."/>
            <person name="Tomsovsky M."/>
            <person name="Tulloss R.E."/>
            <person name="Uehling J."/>
            <person name="Grigoriev I.V."/>
            <person name="Vagvolgyi C."/>
            <person name="Papp T."/>
            <person name="Martin F.M."/>
            <person name="Miettinen O."/>
            <person name="Hibbett D.S."/>
            <person name="Nagy L.G."/>
        </authorList>
    </citation>
    <scope>NUCLEOTIDE SEQUENCE [LARGE SCALE GENOMIC DNA]</scope>
    <source>
        <strain evidence="2 3">CBS 962.96</strain>
    </source>
</reference>
<feature type="compositionally biased region" description="Polar residues" evidence="1">
    <location>
        <begin position="1"/>
        <end position="10"/>
    </location>
</feature>
<gene>
    <name evidence="2" type="ORF">K435DRAFT_800406</name>
</gene>
<evidence type="ECO:0000256" key="1">
    <source>
        <dbReference type="SAM" id="MobiDB-lite"/>
    </source>
</evidence>
<evidence type="ECO:0000313" key="2">
    <source>
        <dbReference type="EMBL" id="THU92522.1"/>
    </source>
</evidence>
<accession>A0A4S8LSR7</accession>
<proteinExistence type="predicted"/>
<dbReference type="Proteomes" id="UP000297245">
    <property type="component" value="Unassembled WGS sequence"/>
</dbReference>
<feature type="compositionally biased region" description="Polar residues" evidence="1">
    <location>
        <begin position="18"/>
        <end position="31"/>
    </location>
</feature>
<feature type="region of interest" description="Disordered" evidence="1">
    <location>
        <begin position="1"/>
        <end position="69"/>
    </location>
</feature>
<protein>
    <submittedName>
        <fullName evidence="2">Uncharacterized protein</fullName>
    </submittedName>
</protein>
<feature type="compositionally biased region" description="Acidic residues" evidence="1">
    <location>
        <begin position="43"/>
        <end position="69"/>
    </location>
</feature>
<name>A0A4S8LSR7_DENBC</name>
<dbReference type="AlphaFoldDB" id="A0A4S8LSR7"/>
<evidence type="ECO:0000313" key="3">
    <source>
        <dbReference type="Proteomes" id="UP000297245"/>
    </source>
</evidence>